<name>A0A4Y8M0H1_9BACL</name>
<gene>
    <name evidence="2" type="ORF">E2980_08095</name>
</gene>
<sequence length="303" mass="32961">MKEQAAFNSGKTVAVWLLVAILVSVIWSSSMAFWAVGLCSWVIVGMAWITRHKLLGKLNRLECASAYTAYILIGGCGLLAGYLVYRFSYLILNPAPQNALLFCIAVSIWLSVLATLWAIAALIPSESRGTRADPIQAIANSWRRLKSDNRFWTSAFSVAGIQVIAVLVGYSAGGIWQVIAGLTSAFAQVTMFKQAEYAKIASAIRAPVSTQGNNLHRKALIVLIVLESFVVLFYICLSYLSSYSAAPLFKYLSGFVVGGGLVAISWLFGRVKILYYLLMSVVFLACALLLGMIVSLIGMNMLD</sequence>
<dbReference type="EMBL" id="SOMN01000007">
    <property type="protein sequence ID" value="TFE28166.1"/>
    <property type="molecule type" value="Genomic_DNA"/>
</dbReference>
<accession>A0A4Y8M0H1</accession>
<keyword evidence="3" id="KW-1185">Reference proteome</keyword>
<dbReference type="AlphaFoldDB" id="A0A4Y8M0H1"/>
<reference evidence="2 3" key="1">
    <citation type="submission" date="2019-03" db="EMBL/GenBank/DDBJ databases">
        <title>Cohnella endophytica sp. nov., a novel endophytic bacterium isolated from bark of Sonneratia apetala.</title>
        <authorList>
            <person name="Tuo L."/>
        </authorList>
    </citation>
    <scope>NUCLEOTIDE SEQUENCE [LARGE SCALE GENOMIC DNA]</scope>
    <source>
        <strain evidence="2 3">CCTCC AB 208254</strain>
    </source>
</reference>
<feature type="transmembrane region" description="Helical" evidence="1">
    <location>
        <begin position="99"/>
        <end position="123"/>
    </location>
</feature>
<comment type="caution">
    <text evidence="2">The sequence shown here is derived from an EMBL/GenBank/DDBJ whole genome shotgun (WGS) entry which is preliminary data.</text>
</comment>
<feature type="transmembrane region" description="Helical" evidence="1">
    <location>
        <begin position="12"/>
        <end position="27"/>
    </location>
</feature>
<dbReference type="Proteomes" id="UP000297900">
    <property type="component" value="Unassembled WGS sequence"/>
</dbReference>
<proteinExistence type="predicted"/>
<evidence type="ECO:0000313" key="3">
    <source>
        <dbReference type="Proteomes" id="UP000297900"/>
    </source>
</evidence>
<keyword evidence="1" id="KW-1133">Transmembrane helix</keyword>
<feature type="transmembrane region" description="Helical" evidence="1">
    <location>
        <begin position="219"/>
        <end position="242"/>
    </location>
</feature>
<feature type="transmembrane region" description="Helical" evidence="1">
    <location>
        <begin position="275"/>
        <end position="297"/>
    </location>
</feature>
<feature type="transmembrane region" description="Helical" evidence="1">
    <location>
        <begin position="248"/>
        <end position="268"/>
    </location>
</feature>
<evidence type="ECO:0000313" key="2">
    <source>
        <dbReference type="EMBL" id="TFE28166.1"/>
    </source>
</evidence>
<keyword evidence="1" id="KW-0812">Transmembrane</keyword>
<dbReference type="RefSeq" id="WP_135151674.1">
    <property type="nucleotide sequence ID" value="NZ_SOMN01000007.1"/>
</dbReference>
<feature type="transmembrane region" description="Helical" evidence="1">
    <location>
        <begin position="69"/>
        <end position="87"/>
    </location>
</feature>
<protein>
    <submittedName>
        <fullName evidence="2">Uncharacterized protein</fullName>
    </submittedName>
</protein>
<evidence type="ECO:0000256" key="1">
    <source>
        <dbReference type="SAM" id="Phobius"/>
    </source>
</evidence>
<keyword evidence="1" id="KW-0472">Membrane</keyword>
<organism evidence="2 3">
    <name type="scientific">Cohnella luojiensis</name>
    <dbReference type="NCBI Taxonomy" id="652876"/>
    <lineage>
        <taxon>Bacteria</taxon>
        <taxon>Bacillati</taxon>
        <taxon>Bacillota</taxon>
        <taxon>Bacilli</taxon>
        <taxon>Bacillales</taxon>
        <taxon>Paenibacillaceae</taxon>
        <taxon>Cohnella</taxon>
    </lineage>
</organism>